<reference evidence="1" key="1">
    <citation type="journal article" date="2012" name="Nature">
        <title>The oyster genome reveals stress adaptation and complexity of shell formation.</title>
        <authorList>
            <person name="Zhang G."/>
            <person name="Fang X."/>
            <person name="Guo X."/>
            <person name="Li L."/>
            <person name="Luo R."/>
            <person name="Xu F."/>
            <person name="Yang P."/>
            <person name="Zhang L."/>
            <person name="Wang X."/>
            <person name="Qi H."/>
            <person name="Xiong Z."/>
            <person name="Que H."/>
            <person name="Xie Y."/>
            <person name="Holland P.W."/>
            <person name="Paps J."/>
            <person name="Zhu Y."/>
            <person name="Wu F."/>
            <person name="Chen Y."/>
            <person name="Wang J."/>
            <person name="Peng C."/>
            <person name="Meng J."/>
            <person name="Yang L."/>
            <person name="Liu J."/>
            <person name="Wen B."/>
            <person name="Zhang N."/>
            <person name="Huang Z."/>
            <person name="Zhu Q."/>
            <person name="Feng Y."/>
            <person name="Mount A."/>
            <person name="Hedgecock D."/>
            <person name="Xu Z."/>
            <person name="Liu Y."/>
            <person name="Domazet-Loso T."/>
            <person name="Du Y."/>
            <person name="Sun X."/>
            <person name="Zhang S."/>
            <person name="Liu B."/>
            <person name="Cheng P."/>
            <person name="Jiang X."/>
            <person name="Li J."/>
            <person name="Fan D."/>
            <person name="Wang W."/>
            <person name="Fu W."/>
            <person name="Wang T."/>
            <person name="Wang B."/>
            <person name="Zhang J."/>
            <person name="Peng Z."/>
            <person name="Li Y."/>
            <person name="Li N."/>
            <person name="Wang J."/>
            <person name="Chen M."/>
            <person name="He Y."/>
            <person name="Tan F."/>
            <person name="Song X."/>
            <person name="Zheng Q."/>
            <person name="Huang R."/>
            <person name="Yang H."/>
            <person name="Du X."/>
            <person name="Chen L."/>
            <person name="Yang M."/>
            <person name="Gaffney P.M."/>
            <person name="Wang S."/>
            <person name="Luo L."/>
            <person name="She Z."/>
            <person name="Ming Y."/>
            <person name="Huang W."/>
            <person name="Zhang S."/>
            <person name="Huang B."/>
            <person name="Zhang Y."/>
            <person name="Qu T."/>
            <person name="Ni P."/>
            <person name="Miao G."/>
            <person name="Wang J."/>
            <person name="Wang Q."/>
            <person name="Steinberg C.E."/>
            <person name="Wang H."/>
            <person name="Li N."/>
            <person name="Qian L."/>
            <person name="Zhang G."/>
            <person name="Li Y."/>
            <person name="Yang H."/>
            <person name="Liu X."/>
            <person name="Wang J."/>
            <person name="Yin Y."/>
            <person name="Wang J."/>
        </authorList>
    </citation>
    <scope>NUCLEOTIDE SEQUENCE [LARGE SCALE GENOMIC DNA]</scope>
    <source>
        <strain evidence="1">05x7-T-G4-1.051#20</strain>
    </source>
</reference>
<protein>
    <submittedName>
        <fullName evidence="1">Uncharacterized protein</fullName>
    </submittedName>
</protein>
<evidence type="ECO:0000313" key="1">
    <source>
        <dbReference type="EMBL" id="EKC42536.1"/>
    </source>
</evidence>
<accession>K1S5A4</accession>
<proteinExistence type="predicted"/>
<dbReference type="InParanoid" id="K1S5A4"/>
<name>K1S5A4_MAGGI</name>
<dbReference type="EMBL" id="JH818378">
    <property type="protein sequence ID" value="EKC42536.1"/>
    <property type="molecule type" value="Genomic_DNA"/>
</dbReference>
<dbReference type="AlphaFoldDB" id="K1S5A4"/>
<sequence length="182" mass="20114">MLKFMAPGSGVKALRVVPYCQSLKSQHEMEIKDTICGALKCISSPTLVYNSSNASFTDLTSCNHMLHQLQCHSVKACIPNNGGKLKTVCTDNLCLTDHACPELTVTSDQRMVVQSKDDKCMDCRKYDDLKSRLQVNILKEGVDNAAECSRVARVVEIDFQCGIVKFHRGDKIHSLGRGFAES</sequence>
<gene>
    <name evidence="1" type="ORF">CGI_10020565</name>
</gene>
<dbReference type="HOGENOM" id="CLU_1483384_0_0_1"/>
<organism evidence="1">
    <name type="scientific">Magallana gigas</name>
    <name type="common">Pacific oyster</name>
    <name type="synonym">Crassostrea gigas</name>
    <dbReference type="NCBI Taxonomy" id="29159"/>
    <lineage>
        <taxon>Eukaryota</taxon>
        <taxon>Metazoa</taxon>
        <taxon>Spiralia</taxon>
        <taxon>Lophotrochozoa</taxon>
        <taxon>Mollusca</taxon>
        <taxon>Bivalvia</taxon>
        <taxon>Autobranchia</taxon>
        <taxon>Pteriomorphia</taxon>
        <taxon>Ostreida</taxon>
        <taxon>Ostreoidea</taxon>
        <taxon>Ostreidae</taxon>
        <taxon>Magallana</taxon>
    </lineage>
</organism>